<protein>
    <submittedName>
        <fullName evidence="10">Phosphate transport system permease protein PstA (TC 3.A.1.7.1)</fullName>
    </submittedName>
</protein>
<dbReference type="InterPro" id="IPR035906">
    <property type="entry name" value="MetI-like_sf"/>
</dbReference>
<dbReference type="InterPro" id="IPR000515">
    <property type="entry name" value="MetI-like"/>
</dbReference>
<sequence length="283" mass="30370">MSKDRLLEKLVQGVLGFLTLLTLAILVVILGAVFLKGAPAIDWEFLTEASSNFGTSGGILYQTAGTLILMIGAVTVSLPVAFGTALFQTEYIKSDGLKKFFKYLFYSLNGMPTILFGLVGYMVFGVYLEAGVSWLSGTLILAVMILPTLQVSFQQAVESLPEKYRDQGLALGLNPMAMVCSVIIPQSLFGIITGVLLGLARAAGETAAIMFTATTFSGILLPETWTDPVPTLQTHILVLAQEALNPEAVAHAWGAGLVLMSLAFILIAGAFFCRSKMRMESER</sequence>
<dbReference type="SUPFAM" id="SSF161098">
    <property type="entry name" value="MetI-like"/>
    <property type="match status" value="1"/>
</dbReference>
<evidence type="ECO:0000256" key="4">
    <source>
        <dbReference type="ARBA" id="ARBA00022475"/>
    </source>
</evidence>
<keyword evidence="3" id="KW-0813">Transport</keyword>
<feature type="transmembrane region" description="Helical" evidence="8">
    <location>
        <begin position="59"/>
        <end position="82"/>
    </location>
</feature>
<dbReference type="Pfam" id="PF00528">
    <property type="entry name" value="BPD_transp_1"/>
    <property type="match status" value="1"/>
</dbReference>
<comment type="similarity">
    <text evidence="2">Belongs to the binding-protein-dependent transport system permease family. CysTW subfamily.</text>
</comment>
<keyword evidence="7 8" id="KW-0472">Membrane</keyword>
<evidence type="ECO:0000256" key="3">
    <source>
        <dbReference type="ARBA" id="ARBA00022448"/>
    </source>
</evidence>
<dbReference type="PANTHER" id="PTHR43470">
    <property type="entry name" value="PHOSPHATE TRANSPORT SYSTEM PERMEASE PROTEIN PSTA-RELATED"/>
    <property type="match status" value="1"/>
</dbReference>
<organism evidence="10">
    <name type="scientific">hydrothermal vent metagenome</name>
    <dbReference type="NCBI Taxonomy" id="652676"/>
    <lineage>
        <taxon>unclassified sequences</taxon>
        <taxon>metagenomes</taxon>
        <taxon>ecological metagenomes</taxon>
    </lineage>
</organism>
<accession>A0A3B1CSY2</accession>
<dbReference type="Gene3D" id="1.10.3720.10">
    <property type="entry name" value="MetI-like"/>
    <property type="match status" value="1"/>
</dbReference>
<evidence type="ECO:0000256" key="5">
    <source>
        <dbReference type="ARBA" id="ARBA00022692"/>
    </source>
</evidence>
<dbReference type="NCBIfam" id="TIGR00974">
    <property type="entry name" value="3a0107s02c"/>
    <property type="match status" value="1"/>
</dbReference>
<dbReference type="GO" id="GO:0035435">
    <property type="term" value="P:phosphate ion transmembrane transport"/>
    <property type="evidence" value="ECO:0007669"/>
    <property type="project" value="InterPro"/>
</dbReference>
<gene>
    <name evidence="10" type="ORF">MNBD_NITROSPINAE05-137</name>
</gene>
<keyword evidence="5 8" id="KW-0812">Transmembrane</keyword>
<dbReference type="AlphaFoldDB" id="A0A3B1CSY2"/>
<dbReference type="PROSITE" id="PS50928">
    <property type="entry name" value="ABC_TM1"/>
    <property type="match status" value="1"/>
</dbReference>
<evidence type="ECO:0000259" key="9">
    <source>
        <dbReference type="PROSITE" id="PS50928"/>
    </source>
</evidence>
<feature type="transmembrane region" description="Helical" evidence="8">
    <location>
        <begin position="12"/>
        <end position="35"/>
    </location>
</feature>
<dbReference type="GO" id="GO:0005315">
    <property type="term" value="F:phosphate transmembrane transporter activity"/>
    <property type="evidence" value="ECO:0007669"/>
    <property type="project" value="InterPro"/>
</dbReference>
<feature type="transmembrane region" description="Helical" evidence="8">
    <location>
        <begin position="103"/>
        <end position="128"/>
    </location>
</feature>
<reference evidence="10" key="1">
    <citation type="submission" date="2018-06" db="EMBL/GenBank/DDBJ databases">
        <authorList>
            <person name="Zhirakovskaya E."/>
        </authorList>
    </citation>
    <scope>NUCLEOTIDE SEQUENCE</scope>
</reference>
<name>A0A3B1CSY2_9ZZZZ</name>
<evidence type="ECO:0000256" key="6">
    <source>
        <dbReference type="ARBA" id="ARBA00022989"/>
    </source>
</evidence>
<feature type="domain" description="ABC transmembrane type-1" evidence="9">
    <location>
        <begin position="63"/>
        <end position="268"/>
    </location>
</feature>
<evidence type="ECO:0000256" key="1">
    <source>
        <dbReference type="ARBA" id="ARBA00004651"/>
    </source>
</evidence>
<keyword evidence="4" id="KW-1003">Cell membrane</keyword>
<dbReference type="GO" id="GO:0005886">
    <property type="term" value="C:plasma membrane"/>
    <property type="evidence" value="ECO:0007669"/>
    <property type="project" value="UniProtKB-SubCell"/>
</dbReference>
<proteinExistence type="inferred from homology"/>
<feature type="transmembrane region" description="Helical" evidence="8">
    <location>
        <begin position="252"/>
        <end position="273"/>
    </location>
</feature>
<evidence type="ECO:0000256" key="2">
    <source>
        <dbReference type="ARBA" id="ARBA00007069"/>
    </source>
</evidence>
<comment type="subcellular location">
    <subcellularLocation>
        <location evidence="1">Cell membrane</location>
        <topology evidence="1">Multi-pass membrane protein</topology>
    </subcellularLocation>
</comment>
<evidence type="ECO:0000256" key="8">
    <source>
        <dbReference type="SAM" id="Phobius"/>
    </source>
</evidence>
<dbReference type="InterPro" id="IPR005672">
    <property type="entry name" value="Phosphate_PstA"/>
</dbReference>
<dbReference type="PANTHER" id="PTHR43470:SF3">
    <property type="entry name" value="PHOSPHATE TRANSPORT SYSTEM PERMEASE PROTEIN PSTA-RELATED"/>
    <property type="match status" value="1"/>
</dbReference>
<evidence type="ECO:0000256" key="7">
    <source>
        <dbReference type="ARBA" id="ARBA00023136"/>
    </source>
</evidence>
<feature type="transmembrane region" description="Helical" evidence="8">
    <location>
        <begin position="173"/>
        <end position="200"/>
    </location>
</feature>
<feature type="transmembrane region" description="Helical" evidence="8">
    <location>
        <begin position="134"/>
        <end position="153"/>
    </location>
</feature>
<keyword evidence="6 8" id="KW-1133">Transmembrane helix</keyword>
<evidence type="ECO:0000313" key="10">
    <source>
        <dbReference type="EMBL" id="VAX33119.1"/>
    </source>
</evidence>
<dbReference type="CDD" id="cd06261">
    <property type="entry name" value="TM_PBP2"/>
    <property type="match status" value="1"/>
</dbReference>
<dbReference type="EMBL" id="UOGG01000235">
    <property type="protein sequence ID" value="VAX33119.1"/>
    <property type="molecule type" value="Genomic_DNA"/>
</dbReference>